<gene>
    <name evidence="2" type="ORF">PDMSB3_0888</name>
</gene>
<dbReference type="Pfam" id="PF09791">
    <property type="entry name" value="Oxidored-like"/>
    <property type="match status" value="1"/>
</dbReference>
<evidence type="ECO:0000259" key="1">
    <source>
        <dbReference type="Pfam" id="PF09791"/>
    </source>
</evidence>
<dbReference type="InterPro" id="IPR019180">
    <property type="entry name" value="Oxidoreductase-like_N"/>
</dbReference>
<dbReference type="Proteomes" id="UP000325811">
    <property type="component" value="Chromosome II"/>
</dbReference>
<sequence length="49" mass="5653">MPPAQPDLDDCCHSGCNPCVFDLYDEALERYRVAFAAWQARQHTRQQAQ</sequence>
<dbReference type="KEGG" id="pdio:PDMSB3_0888.1"/>
<dbReference type="EMBL" id="LR699554">
    <property type="protein sequence ID" value="VVD32186.1"/>
    <property type="molecule type" value="Genomic_DNA"/>
</dbReference>
<evidence type="ECO:0000313" key="2">
    <source>
        <dbReference type="EMBL" id="VVD32186.1"/>
    </source>
</evidence>
<dbReference type="AlphaFoldDB" id="A0A5Q4ZKK3"/>
<name>A0A5Q4ZKK3_9BURK</name>
<evidence type="ECO:0000313" key="3">
    <source>
        <dbReference type="Proteomes" id="UP000325811"/>
    </source>
</evidence>
<feature type="domain" description="Oxidoreductase-like" evidence="1">
    <location>
        <begin position="2"/>
        <end position="38"/>
    </location>
</feature>
<keyword evidence="3" id="KW-1185">Reference proteome</keyword>
<proteinExistence type="predicted"/>
<reference evidence="2 3" key="1">
    <citation type="submission" date="2019-08" db="EMBL/GenBank/DDBJ databases">
        <authorList>
            <person name="Herpell B J."/>
        </authorList>
    </citation>
    <scope>NUCLEOTIDE SEQUENCE [LARGE SCALE GENOMIC DNA]</scope>
    <source>
        <strain evidence="3">Msb3</strain>
    </source>
</reference>
<accession>A0A5Q4ZKK3</accession>
<organism evidence="2 3">
    <name type="scientific">Paraburkholderia dioscoreae</name>
    <dbReference type="NCBI Taxonomy" id="2604047"/>
    <lineage>
        <taxon>Bacteria</taxon>
        <taxon>Pseudomonadati</taxon>
        <taxon>Pseudomonadota</taxon>
        <taxon>Betaproteobacteria</taxon>
        <taxon>Burkholderiales</taxon>
        <taxon>Burkholderiaceae</taxon>
        <taxon>Paraburkholderia</taxon>
    </lineage>
</organism>
<protein>
    <recommendedName>
        <fullName evidence="1">Oxidoreductase-like domain-containing protein</fullName>
    </recommendedName>
</protein>